<proteinExistence type="predicted"/>
<dbReference type="InterPro" id="IPR025984">
    <property type="entry name" value="DCTPP"/>
</dbReference>
<evidence type="ECO:0000313" key="1">
    <source>
        <dbReference type="EMBL" id="QJC57644.1"/>
    </source>
</evidence>
<dbReference type="CDD" id="cd11537">
    <property type="entry name" value="NTP-PPase_RS21-C6_like"/>
    <property type="match status" value="1"/>
</dbReference>
<dbReference type="PIRSF" id="PIRSF029826">
    <property type="entry name" value="UCP029826_pph"/>
    <property type="match status" value="1"/>
</dbReference>
<dbReference type="Pfam" id="PF12643">
    <property type="entry name" value="MazG-like"/>
    <property type="match status" value="1"/>
</dbReference>
<name>A0A6H2HDI2_9BURK</name>
<dbReference type="Proteomes" id="UP000502041">
    <property type="component" value="Chromosome"/>
</dbReference>
<dbReference type="PANTHER" id="PTHR46523">
    <property type="entry name" value="DCTP PYROPHOSPHATASE 1"/>
    <property type="match status" value="1"/>
</dbReference>
<dbReference type="EMBL" id="CP051461">
    <property type="protein sequence ID" value="QJC57644.1"/>
    <property type="molecule type" value="Genomic_DNA"/>
</dbReference>
<dbReference type="RefSeq" id="WP_168923130.1">
    <property type="nucleotide sequence ID" value="NZ_CP051461.1"/>
</dbReference>
<dbReference type="AlphaFoldDB" id="A0A6H2HDI2"/>
<dbReference type="GO" id="GO:0009143">
    <property type="term" value="P:nucleoside triphosphate catabolic process"/>
    <property type="evidence" value="ECO:0007669"/>
    <property type="project" value="InterPro"/>
</dbReference>
<dbReference type="Gene3D" id="1.10.287.1080">
    <property type="entry name" value="MazG-like"/>
    <property type="match status" value="1"/>
</dbReference>
<keyword evidence="2" id="KW-1185">Reference proteome</keyword>
<organism evidence="1 2">
    <name type="scientific">Polaromonas vacuolata</name>
    <dbReference type="NCBI Taxonomy" id="37448"/>
    <lineage>
        <taxon>Bacteria</taxon>
        <taxon>Pseudomonadati</taxon>
        <taxon>Pseudomonadota</taxon>
        <taxon>Betaproteobacteria</taxon>
        <taxon>Burkholderiales</taxon>
        <taxon>Comamonadaceae</taxon>
        <taxon>Polaromonas</taxon>
    </lineage>
</organism>
<evidence type="ECO:0000313" key="2">
    <source>
        <dbReference type="Proteomes" id="UP000502041"/>
    </source>
</evidence>
<evidence type="ECO:0008006" key="3">
    <source>
        <dbReference type="Google" id="ProtNLM"/>
    </source>
</evidence>
<reference evidence="1 2" key="1">
    <citation type="submission" date="2020-04" db="EMBL/GenBank/DDBJ databases">
        <title>Complete genome of a Psychrophilic, Marine, Gas Vacuolate Bacterium Polaromonas vacuolata KCTC 22033T.</title>
        <authorList>
            <person name="Hwang K."/>
            <person name="Kim K.M."/>
        </authorList>
    </citation>
    <scope>NUCLEOTIDE SEQUENCE [LARGE SCALE GENOMIC DNA]</scope>
    <source>
        <strain evidence="1 2">KCTC 22033</strain>
    </source>
</reference>
<dbReference type="PANTHER" id="PTHR46523:SF1">
    <property type="entry name" value="DCTP PYROPHOSPHATASE 1"/>
    <property type="match status" value="1"/>
</dbReference>
<dbReference type="KEGG" id="pvac:HC248_02974"/>
<accession>A0A6H2HDI2</accession>
<dbReference type="InterPro" id="IPR052555">
    <property type="entry name" value="dCTP_Pyrophosphatase"/>
</dbReference>
<dbReference type="GO" id="GO:0047429">
    <property type="term" value="F:nucleoside triphosphate diphosphatase activity"/>
    <property type="evidence" value="ECO:0007669"/>
    <property type="project" value="InterPro"/>
</dbReference>
<sequence>MAQETVRECFKEPAQDITQLVQALRVFAAERDWAPYHSPKNLAAALSVEAAELLEHFQWLTEAQSRSLAPVKKAEVAAEAADVFLYLLQLCDQLDIDLIQAARLKMVVNAVKYPAP</sequence>
<dbReference type="SUPFAM" id="SSF101386">
    <property type="entry name" value="all-alpha NTP pyrophosphatases"/>
    <property type="match status" value="1"/>
</dbReference>
<protein>
    <recommendedName>
        <fullName evidence="3">NTP pyrophosphohydrolase MazG putative catalytic core domain-containing protein</fullName>
    </recommendedName>
</protein>
<gene>
    <name evidence="1" type="ORF">HC248_02974</name>
</gene>